<dbReference type="InterPro" id="IPR006179">
    <property type="entry name" value="5_nucleotidase/apyrase"/>
</dbReference>
<evidence type="ECO:0008006" key="7">
    <source>
        <dbReference type="Google" id="ProtNLM"/>
    </source>
</evidence>
<comment type="caution">
    <text evidence="5">The sequence shown here is derived from an EMBL/GenBank/DDBJ whole genome shotgun (WGS) entry which is preliminary data.</text>
</comment>
<dbReference type="PANTHER" id="PTHR11575">
    <property type="entry name" value="5'-NUCLEOTIDASE-RELATED"/>
    <property type="match status" value="1"/>
</dbReference>
<evidence type="ECO:0000259" key="4">
    <source>
        <dbReference type="Pfam" id="PF02872"/>
    </source>
</evidence>
<dbReference type="SUPFAM" id="SSF55816">
    <property type="entry name" value="5'-nucleotidase (syn. UDP-sugar hydrolase), C-terminal domain"/>
    <property type="match status" value="1"/>
</dbReference>
<evidence type="ECO:0000256" key="2">
    <source>
        <dbReference type="ARBA" id="ARBA00022729"/>
    </source>
</evidence>
<dbReference type="SUPFAM" id="SSF56300">
    <property type="entry name" value="Metallo-dependent phosphatases"/>
    <property type="match status" value="1"/>
</dbReference>
<dbReference type="InterPro" id="IPR036850">
    <property type="entry name" value="NDK-like_dom_sf"/>
</dbReference>
<name>A0AA36N1E6_9DINO</name>
<evidence type="ECO:0000256" key="1">
    <source>
        <dbReference type="ARBA" id="ARBA00006654"/>
    </source>
</evidence>
<dbReference type="Pfam" id="PF00149">
    <property type="entry name" value="Metallophos"/>
    <property type="match status" value="1"/>
</dbReference>
<dbReference type="Proteomes" id="UP001178507">
    <property type="component" value="Unassembled WGS sequence"/>
</dbReference>
<feature type="domain" description="5'-Nucleotidase C-terminal" evidence="4">
    <location>
        <begin position="455"/>
        <end position="611"/>
    </location>
</feature>
<dbReference type="InterPro" id="IPR008334">
    <property type="entry name" value="5'-Nucleotdase_C"/>
</dbReference>
<evidence type="ECO:0000313" key="5">
    <source>
        <dbReference type="EMBL" id="CAJ1391031.1"/>
    </source>
</evidence>
<dbReference type="Pfam" id="PF02872">
    <property type="entry name" value="5_nucleotid_C"/>
    <property type="match status" value="1"/>
</dbReference>
<sequence>QASKDSIRGLLFQHWKDDCGLSQQPTTMDNGVHFSAGALEGMRERMLWTNAELSEDSLGRLLLSSGVPENYLEEWMKNPWVDGWHVGTKRVSGPLFAVTEDCDTVTFRDSAIRYLREKGVGLHCWTIAARQILSSSGSGRWTTETSGGEKPKKMTILHFNDVYNVEGRVKEPVGGIARFVTRIRELKAESMARGEHEAVVLFSGDAFNPSLMSTSTYGKHMVKALNAVGIHTACYGNHDFDFGVDQLEELAAQNNFPWLISNVSDKKTGRPLANGIVTRVMDFHGRKVGLIGLVEKEWLVTLATINPSEVDYEDFVPCARRLAKQLKATPGAFEADLKEQERAEIVIALTHMRVPNDELLAHEVPEVDIILGGHDHHYDVKPVGPHGTFVLKSGTDFRDITVLQLEFTDGASKPFQVTEHHHVEVDSKIAEDLEMKGFVDECMGTLGAAMDKLVGATAVDLDSTFASIRTKETNIGNFITDIMRFALKADVAVLNSGTIRADAIIEKGDIKVRDLVNLLPMLDELCLLQLTGAQLLNALENSVSQYPRLEGRFLQVSGVSFSFDAKKEPNKRILEGSVKIGAEPLVMDKNYKVCTKDYLRQGKDGFDVLKESICLADGETAGILPSVVRDCFSSLDALNGESDTTKRSSTEKSMRMLEQLRPVKVGDGPEMLRRYAINPAVEDFAPFKEDLAKPMSARASRIHRLVQHLAPKAASGDVRAKSFLYGLLAHLVIVPAWVLPPGVLFGCLVAAGAPLGAPGILSTMGVGLGLVAGPRKMRAVFCGIALLVAAKAKRAGAMGAAAVASFLTWLVTRQGEIPRIPWLFHFVSTWAKDFYSEAALRGALQDIRPNKSFLGFHPHGASCGGTHKTIYRKSQKLAHGESGIF</sequence>
<evidence type="ECO:0000313" key="6">
    <source>
        <dbReference type="Proteomes" id="UP001178507"/>
    </source>
</evidence>
<keyword evidence="6" id="KW-1185">Reference proteome</keyword>
<dbReference type="InterPro" id="IPR036907">
    <property type="entry name" value="5'-Nucleotdase_C_sf"/>
</dbReference>
<keyword evidence="2" id="KW-0732">Signal</keyword>
<dbReference type="PRINTS" id="PR01607">
    <property type="entry name" value="APYRASEFAMLY"/>
</dbReference>
<dbReference type="GO" id="GO:0016787">
    <property type="term" value="F:hydrolase activity"/>
    <property type="evidence" value="ECO:0007669"/>
    <property type="project" value="InterPro"/>
</dbReference>
<evidence type="ECO:0000259" key="3">
    <source>
        <dbReference type="Pfam" id="PF00149"/>
    </source>
</evidence>
<dbReference type="GO" id="GO:0009166">
    <property type="term" value="P:nucleotide catabolic process"/>
    <property type="evidence" value="ECO:0007669"/>
    <property type="project" value="InterPro"/>
</dbReference>
<dbReference type="AlphaFoldDB" id="A0AA36N1E6"/>
<dbReference type="InterPro" id="IPR041821">
    <property type="entry name" value="CG11883_N"/>
</dbReference>
<dbReference type="Gene3D" id="3.90.780.10">
    <property type="entry name" value="5'-Nucleotidase, C-terminal domain"/>
    <property type="match status" value="1"/>
</dbReference>
<protein>
    <recommendedName>
        <fullName evidence="7">5'-nucleotidase</fullName>
    </recommendedName>
</protein>
<dbReference type="Gene3D" id="3.60.21.10">
    <property type="match status" value="1"/>
</dbReference>
<organism evidence="5 6">
    <name type="scientific">Effrenium voratum</name>
    <dbReference type="NCBI Taxonomy" id="2562239"/>
    <lineage>
        <taxon>Eukaryota</taxon>
        <taxon>Sar</taxon>
        <taxon>Alveolata</taxon>
        <taxon>Dinophyceae</taxon>
        <taxon>Suessiales</taxon>
        <taxon>Symbiodiniaceae</taxon>
        <taxon>Effrenium</taxon>
    </lineage>
</organism>
<dbReference type="InterPro" id="IPR029052">
    <property type="entry name" value="Metallo-depent_PP-like"/>
</dbReference>
<dbReference type="InterPro" id="IPR004843">
    <property type="entry name" value="Calcineurin-like_PHP"/>
</dbReference>
<accession>A0AA36N1E6</accession>
<proteinExistence type="inferred from homology"/>
<dbReference type="EMBL" id="CAUJNA010002212">
    <property type="protein sequence ID" value="CAJ1391031.1"/>
    <property type="molecule type" value="Genomic_DNA"/>
</dbReference>
<dbReference type="CDD" id="cd07406">
    <property type="entry name" value="MPP_CG11883_N"/>
    <property type="match status" value="1"/>
</dbReference>
<feature type="non-terminal residue" evidence="5">
    <location>
        <position position="1"/>
    </location>
</feature>
<dbReference type="PANTHER" id="PTHR11575:SF48">
    <property type="entry name" value="5'-NUCLEOTIDASE"/>
    <property type="match status" value="1"/>
</dbReference>
<gene>
    <name evidence="5" type="ORF">EVOR1521_LOCUS16303</name>
</gene>
<dbReference type="SUPFAM" id="SSF54919">
    <property type="entry name" value="Nucleoside diphosphate kinase, NDK"/>
    <property type="match status" value="1"/>
</dbReference>
<reference evidence="5" key="1">
    <citation type="submission" date="2023-08" db="EMBL/GenBank/DDBJ databases">
        <authorList>
            <person name="Chen Y."/>
            <person name="Shah S."/>
            <person name="Dougan E. K."/>
            <person name="Thang M."/>
            <person name="Chan C."/>
        </authorList>
    </citation>
    <scope>NUCLEOTIDE SEQUENCE</scope>
</reference>
<feature type="domain" description="Calcineurin-like phosphoesterase" evidence="3">
    <location>
        <begin position="154"/>
        <end position="378"/>
    </location>
</feature>
<comment type="similarity">
    <text evidence="1">Belongs to the 5'-nucleotidase family.</text>
</comment>